<comment type="caution">
    <text evidence="1">The sequence shown here is derived from an EMBL/GenBank/DDBJ whole genome shotgun (WGS) entry which is preliminary data.</text>
</comment>
<organism evidence="1">
    <name type="scientific">marine sediment metagenome</name>
    <dbReference type="NCBI Taxonomy" id="412755"/>
    <lineage>
        <taxon>unclassified sequences</taxon>
        <taxon>metagenomes</taxon>
        <taxon>ecological metagenomes</taxon>
    </lineage>
</organism>
<dbReference type="AlphaFoldDB" id="A0A0F9X759"/>
<proteinExistence type="predicted"/>
<reference evidence="1" key="1">
    <citation type="journal article" date="2015" name="Nature">
        <title>Complex archaea that bridge the gap between prokaryotes and eukaryotes.</title>
        <authorList>
            <person name="Spang A."/>
            <person name="Saw J.H."/>
            <person name="Jorgensen S.L."/>
            <person name="Zaremba-Niedzwiedzka K."/>
            <person name="Martijn J."/>
            <person name="Lind A.E."/>
            <person name="van Eijk R."/>
            <person name="Schleper C."/>
            <person name="Guy L."/>
            <person name="Ettema T.J."/>
        </authorList>
    </citation>
    <scope>NUCLEOTIDE SEQUENCE</scope>
</reference>
<dbReference type="EMBL" id="LAZR01000138">
    <property type="protein sequence ID" value="KKN87408.1"/>
    <property type="molecule type" value="Genomic_DNA"/>
</dbReference>
<name>A0A0F9X759_9ZZZZ</name>
<accession>A0A0F9X759</accession>
<sequence>MAAGDQGPLLFGQLAGRIQPTGWTAPDGSWVILIGSEDPDKEDDIEIGDTGGFEQSVDLTSTKLLTWAMKLRNSDDAATVDFKASLTIGGVEFWSEQIAASEIRDYAKRTVNTYGVAGAQTVALLLEAVTP</sequence>
<gene>
    <name evidence="1" type="ORF">LCGC14_0258630</name>
</gene>
<evidence type="ECO:0000313" key="1">
    <source>
        <dbReference type="EMBL" id="KKN87408.1"/>
    </source>
</evidence>
<protein>
    <submittedName>
        <fullName evidence="1">Uncharacterized protein</fullName>
    </submittedName>
</protein>